<dbReference type="AlphaFoldDB" id="A0A212PYY8"/>
<dbReference type="OrthoDB" id="7351360at2"/>
<dbReference type="PROSITE" id="PS51257">
    <property type="entry name" value="PROKAR_LIPOPROTEIN"/>
    <property type="match status" value="1"/>
</dbReference>
<keyword evidence="3" id="KW-1185">Reference proteome</keyword>
<organism evidence="2 3">
    <name type="scientific">Arboricoccus pini</name>
    <dbReference type="NCBI Taxonomy" id="1963835"/>
    <lineage>
        <taxon>Bacteria</taxon>
        <taxon>Pseudomonadati</taxon>
        <taxon>Pseudomonadota</taxon>
        <taxon>Alphaproteobacteria</taxon>
        <taxon>Geminicoccales</taxon>
        <taxon>Geminicoccaceae</taxon>
        <taxon>Arboricoccus</taxon>
    </lineage>
</organism>
<evidence type="ECO:0000256" key="1">
    <source>
        <dbReference type="SAM" id="SignalP"/>
    </source>
</evidence>
<evidence type="ECO:0000313" key="2">
    <source>
        <dbReference type="EMBL" id="SNB52315.1"/>
    </source>
</evidence>
<feature type="signal peptide" evidence="1">
    <location>
        <begin position="1"/>
        <end position="28"/>
    </location>
</feature>
<reference evidence="2 3" key="1">
    <citation type="submission" date="2017-06" db="EMBL/GenBank/DDBJ databases">
        <authorList>
            <person name="Kim H.J."/>
            <person name="Triplett B.A."/>
        </authorList>
    </citation>
    <scope>NUCLEOTIDE SEQUENCE [LARGE SCALE GENOMIC DNA]</scope>
    <source>
        <strain evidence="2 3">B29T1</strain>
    </source>
</reference>
<dbReference type="Proteomes" id="UP000197065">
    <property type="component" value="Unassembled WGS sequence"/>
</dbReference>
<dbReference type="EMBL" id="FYEH01000001">
    <property type="protein sequence ID" value="SNB52315.1"/>
    <property type="molecule type" value="Genomic_DNA"/>
</dbReference>
<protein>
    <recommendedName>
        <fullName evidence="4">Lipoprotein</fullName>
    </recommendedName>
</protein>
<keyword evidence="1" id="KW-0732">Signal</keyword>
<gene>
    <name evidence="2" type="ORF">SAMN07250955_101228</name>
</gene>
<proteinExistence type="predicted"/>
<name>A0A212PYY8_9PROT</name>
<feature type="chain" id="PRO_5013030221" description="Lipoprotein" evidence="1">
    <location>
        <begin position="29"/>
        <end position="167"/>
    </location>
</feature>
<dbReference type="RefSeq" id="WP_088559553.1">
    <property type="nucleotide sequence ID" value="NZ_FYEH01000001.1"/>
</dbReference>
<evidence type="ECO:0000313" key="3">
    <source>
        <dbReference type="Proteomes" id="UP000197065"/>
    </source>
</evidence>
<evidence type="ECO:0008006" key="4">
    <source>
        <dbReference type="Google" id="ProtNLM"/>
    </source>
</evidence>
<sequence length="167" mass="17889">MRALAVLRTRWQTAALLLLATIVSGCAAAPDLVGLAAGGTAGALTANPYVGYGVAVGTRAATDASLNYIMRTRQGTEQEAIIHEVGLMQVGETRAWKVEHSIPIGNAEGRMQVTRLINNPIAPCKEVAFTVVDKKTKSFFLTTACQANGQWHWAQAEPAVPRWGFLQ</sequence>
<accession>A0A212PYY8</accession>